<evidence type="ECO:0000313" key="3">
    <source>
        <dbReference type="Proteomes" id="UP001626550"/>
    </source>
</evidence>
<name>A0ABD2QBA5_9PLAT</name>
<gene>
    <name evidence="2" type="ORF">Ciccas_004553</name>
</gene>
<feature type="region of interest" description="Disordered" evidence="1">
    <location>
        <begin position="131"/>
        <end position="242"/>
    </location>
</feature>
<protein>
    <submittedName>
        <fullName evidence="2">Uncharacterized protein</fullName>
    </submittedName>
</protein>
<feature type="region of interest" description="Disordered" evidence="1">
    <location>
        <begin position="1"/>
        <end position="23"/>
    </location>
</feature>
<proteinExistence type="predicted"/>
<feature type="compositionally biased region" description="Polar residues" evidence="1">
    <location>
        <begin position="223"/>
        <end position="242"/>
    </location>
</feature>
<evidence type="ECO:0000313" key="2">
    <source>
        <dbReference type="EMBL" id="KAL3316799.1"/>
    </source>
</evidence>
<dbReference type="Proteomes" id="UP001626550">
    <property type="component" value="Unassembled WGS sequence"/>
</dbReference>
<evidence type="ECO:0000256" key="1">
    <source>
        <dbReference type="SAM" id="MobiDB-lite"/>
    </source>
</evidence>
<dbReference type="AlphaFoldDB" id="A0ABD2QBA5"/>
<reference evidence="2 3" key="1">
    <citation type="submission" date="2024-11" db="EMBL/GenBank/DDBJ databases">
        <title>Adaptive evolution of stress response genes in parasites aligns with host niche diversity.</title>
        <authorList>
            <person name="Hahn C."/>
            <person name="Resl P."/>
        </authorList>
    </citation>
    <scope>NUCLEOTIDE SEQUENCE [LARGE SCALE GENOMIC DNA]</scope>
    <source>
        <strain evidence="2">EGGRZ-B1_66</strain>
        <tissue evidence="2">Body</tissue>
    </source>
</reference>
<comment type="caution">
    <text evidence="2">The sequence shown here is derived from an EMBL/GenBank/DDBJ whole genome shotgun (WGS) entry which is preliminary data.</text>
</comment>
<organism evidence="2 3">
    <name type="scientific">Cichlidogyrus casuarinus</name>
    <dbReference type="NCBI Taxonomy" id="1844966"/>
    <lineage>
        <taxon>Eukaryota</taxon>
        <taxon>Metazoa</taxon>
        <taxon>Spiralia</taxon>
        <taxon>Lophotrochozoa</taxon>
        <taxon>Platyhelminthes</taxon>
        <taxon>Monogenea</taxon>
        <taxon>Monopisthocotylea</taxon>
        <taxon>Dactylogyridea</taxon>
        <taxon>Ancyrocephalidae</taxon>
        <taxon>Cichlidogyrus</taxon>
    </lineage>
</organism>
<accession>A0ABD2QBA5</accession>
<sequence>MPRLRTKSISGNMFGRSSKHDPYDLKPWRSFSVNRKLKPKIVGRDATQIASNMVTQQPRTNFPDFMGVTGGHDPKRLTSTRSMRDLPAARDNFNGYTDRLQQDMDDHFPDSHTTAPFDMDDSRSLGDAASISRSSEYLPGTNIPGTNVPRRHRRTRSGGFHFGSKNSPAKAQKMHLRQPRELRNSQEFDYGLTGSRPSSASGSMRRVHYPPSPDLKKTDYYDPTNNGGKITGALPSTGNQSL</sequence>
<dbReference type="EMBL" id="JBJKFK010000480">
    <property type="protein sequence ID" value="KAL3316799.1"/>
    <property type="molecule type" value="Genomic_DNA"/>
</dbReference>
<feature type="region of interest" description="Disordered" evidence="1">
    <location>
        <begin position="58"/>
        <end position="79"/>
    </location>
</feature>
<keyword evidence="3" id="KW-1185">Reference proteome</keyword>